<dbReference type="InterPro" id="IPR013249">
    <property type="entry name" value="RNA_pol_sigma70_r4_t2"/>
</dbReference>
<feature type="domain" description="RNA polymerase sigma factor 70 region 4 type 2" evidence="6">
    <location>
        <begin position="132"/>
        <end position="180"/>
    </location>
</feature>
<evidence type="ECO:0000313" key="8">
    <source>
        <dbReference type="Proteomes" id="UP000622017"/>
    </source>
</evidence>
<proteinExistence type="inferred from homology"/>
<evidence type="ECO:0000256" key="4">
    <source>
        <dbReference type="ARBA" id="ARBA00023163"/>
    </source>
</evidence>
<dbReference type="EMBL" id="JACSCY010000002">
    <property type="protein sequence ID" value="MBC6610057.1"/>
    <property type="molecule type" value="Genomic_DNA"/>
</dbReference>
<organism evidence="7 8">
    <name type="scientific">Hymenobacter citatus</name>
    <dbReference type="NCBI Taxonomy" id="2763506"/>
    <lineage>
        <taxon>Bacteria</taxon>
        <taxon>Pseudomonadati</taxon>
        <taxon>Bacteroidota</taxon>
        <taxon>Cytophagia</taxon>
        <taxon>Cytophagales</taxon>
        <taxon>Hymenobacteraceae</taxon>
        <taxon>Hymenobacter</taxon>
    </lineage>
</organism>
<keyword evidence="3" id="KW-0731">Sigma factor</keyword>
<protein>
    <submittedName>
        <fullName evidence="7">RNA polymerase sigma-70 factor</fullName>
    </submittedName>
</protein>
<dbReference type="PANTHER" id="PTHR43133:SF46">
    <property type="entry name" value="RNA POLYMERASE SIGMA-70 FACTOR ECF SUBFAMILY"/>
    <property type="match status" value="1"/>
</dbReference>
<dbReference type="SUPFAM" id="SSF88946">
    <property type="entry name" value="Sigma2 domain of RNA polymerase sigma factors"/>
    <property type="match status" value="1"/>
</dbReference>
<evidence type="ECO:0000259" key="6">
    <source>
        <dbReference type="Pfam" id="PF08281"/>
    </source>
</evidence>
<keyword evidence="8" id="KW-1185">Reference proteome</keyword>
<evidence type="ECO:0000256" key="2">
    <source>
        <dbReference type="ARBA" id="ARBA00023015"/>
    </source>
</evidence>
<dbReference type="Proteomes" id="UP000622017">
    <property type="component" value="Unassembled WGS sequence"/>
</dbReference>
<dbReference type="InterPro" id="IPR007627">
    <property type="entry name" value="RNA_pol_sigma70_r2"/>
</dbReference>
<feature type="domain" description="RNA polymerase sigma-70 region 2" evidence="5">
    <location>
        <begin position="33"/>
        <end position="97"/>
    </location>
</feature>
<dbReference type="NCBIfam" id="TIGR02937">
    <property type="entry name" value="sigma70-ECF"/>
    <property type="match status" value="1"/>
</dbReference>
<dbReference type="Pfam" id="PF08281">
    <property type="entry name" value="Sigma70_r4_2"/>
    <property type="match status" value="1"/>
</dbReference>
<reference evidence="7 8" key="1">
    <citation type="submission" date="2020-08" db="EMBL/GenBank/DDBJ databases">
        <title>Hymenobacter sp.</title>
        <authorList>
            <person name="Kim M.K."/>
        </authorList>
    </citation>
    <scope>NUCLEOTIDE SEQUENCE [LARGE SCALE GENOMIC DNA]</scope>
    <source>
        <strain evidence="7 8">BT507</strain>
    </source>
</reference>
<dbReference type="PANTHER" id="PTHR43133">
    <property type="entry name" value="RNA POLYMERASE ECF-TYPE SIGMA FACTO"/>
    <property type="match status" value="1"/>
</dbReference>
<dbReference type="SUPFAM" id="SSF88659">
    <property type="entry name" value="Sigma3 and sigma4 domains of RNA polymerase sigma factors"/>
    <property type="match status" value="1"/>
</dbReference>
<keyword evidence="4" id="KW-0804">Transcription</keyword>
<evidence type="ECO:0000256" key="1">
    <source>
        <dbReference type="ARBA" id="ARBA00010641"/>
    </source>
</evidence>
<dbReference type="InterPro" id="IPR039425">
    <property type="entry name" value="RNA_pol_sigma-70-like"/>
</dbReference>
<dbReference type="Pfam" id="PF04542">
    <property type="entry name" value="Sigma70_r2"/>
    <property type="match status" value="1"/>
</dbReference>
<accession>A0ABR7MG58</accession>
<comment type="similarity">
    <text evidence="1">Belongs to the sigma-70 factor family. ECF subfamily.</text>
</comment>
<dbReference type="NCBIfam" id="TIGR02985">
    <property type="entry name" value="Sig70_bacteroi1"/>
    <property type="match status" value="1"/>
</dbReference>
<comment type="caution">
    <text evidence="7">The sequence shown here is derived from an EMBL/GenBank/DDBJ whole genome shotgun (WGS) entry which is preliminary data.</text>
</comment>
<evidence type="ECO:0000259" key="5">
    <source>
        <dbReference type="Pfam" id="PF04542"/>
    </source>
</evidence>
<dbReference type="InterPro" id="IPR036388">
    <property type="entry name" value="WH-like_DNA-bd_sf"/>
</dbReference>
<dbReference type="Gene3D" id="1.10.10.10">
    <property type="entry name" value="Winged helix-like DNA-binding domain superfamily/Winged helix DNA-binding domain"/>
    <property type="match status" value="1"/>
</dbReference>
<name>A0ABR7MG58_9BACT</name>
<dbReference type="RefSeq" id="WP_187318357.1">
    <property type="nucleotide sequence ID" value="NZ_JACSCY010000002.1"/>
</dbReference>
<dbReference type="InterPro" id="IPR013324">
    <property type="entry name" value="RNA_pol_sigma_r3/r4-like"/>
</dbReference>
<sequence length="201" mass="23589">MNRSGLLQYSLWPDTALLDAVQTGNEGAFEEVYKRYCYRLFTMAYRKLKSREVAEELVQDLFAVLWAKRTEGPIQNLEAYLFTALRYRIINYVKSQRVRDGYALYCRIAQSDATHNTEEQLAQQDLNTALKAGLDRLPEKSREVFRLSRLEHRTVPEISGRLHLSEKAIEYHITKSLKLLRGYLQDFLLVTWPLLIWITKI</sequence>
<gene>
    <name evidence="7" type="ORF">H8B15_03930</name>
</gene>
<dbReference type="Gene3D" id="1.10.1740.10">
    <property type="match status" value="1"/>
</dbReference>
<evidence type="ECO:0000256" key="3">
    <source>
        <dbReference type="ARBA" id="ARBA00023082"/>
    </source>
</evidence>
<dbReference type="InterPro" id="IPR014327">
    <property type="entry name" value="RNA_pol_sigma70_bacteroid"/>
</dbReference>
<dbReference type="InterPro" id="IPR014284">
    <property type="entry name" value="RNA_pol_sigma-70_dom"/>
</dbReference>
<keyword evidence="2" id="KW-0805">Transcription regulation</keyword>
<evidence type="ECO:0000313" key="7">
    <source>
        <dbReference type="EMBL" id="MBC6610057.1"/>
    </source>
</evidence>
<dbReference type="InterPro" id="IPR013325">
    <property type="entry name" value="RNA_pol_sigma_r2"/>
</dbReference>